<feature type="compositionally biased region" description="Low complexity" evidence="1">
    <location>
        <begin position="311"/>
        <end position="350"/>
    </location>
</feature>
<dbReference type="RefSeq" id="XP_058331251.1">
    <property type="nucleotide sequence ID" value="XM_058472248.1"/>
</dbReference>
<dbReference type="OrthoDB" id="4227586at2759"/>
<evidence type="ECO:0000313" key="2">
    <source>
        <dbReference type="EMBL" id="KAJ5238332.1"/>
    </source>
</evidence>
<feature type="compositionally biased region" description="Polar residues" evidence="1">
    <location>
        <begin position="176"/>
        <end position="186"/>
    </location>
</feature>
<reference evidence="2" key="2">
    <citation type="journal article" date="2023" name="IMA Fungus">
        <title>Comparative genomic study of the Penicillium genus elucidates a diverse pangenome and 15 lateral gene transfer events.</title>
        <authorList>
            <person name="Petersen C."/>
            <person name="Sorensen T."/>
            <person name="Nielsen M.R."/>
            <person name="Sondergaard T.E."/>
            <person name="Sorensen J.L."/>
            <person name="Fitzpatrick D.A."/>
            <person name="Frisvad J.C."/>
            <person name="Nielsen K.L."/>
        </authorList>
    </citation>
    <scope>NUCLEOTIDE SEQUENCE</scope>
    <source>
        <strain evidence="2">IBT 19713</strain>
    </source>
</reference>
<feature type="compositionally biased region" description="Acidic residues" evidence="1">
    <location>
        <begin position="438"/>
        <end position="451"/>
    </location>
</feature>
<dbReference type="EMBL" id="JAPQKS010000003">
    <property type="protein sequence ID" value="KAJ5238332.1"/>
    <property type="molecule type" value="Genomic_DNA"/>
</dbReference>
<dbReference type="GeneID" id="83199551"/>
<dbReference type="AlphaFoldDB" id="A0A9W9P8B8"/>
<comment type="caution">
    <text evidence="2">The sequence shown here is derived from an EMBL/GenBank/DDBJ whole genome shotgun (WGS) entry which is preliminary data.</text>
</comment>
<organism evidence="2 3">
    <name type="scientific">Penicillium chermesinum</name>
    <dbReference type="NCBI Taxonomy" id="63820"/>
    <lineage>
        <taxon>Eukaryota</taxon>
        <taxon>Fungi</taxon>
        <taxon>Dikarya</taxon>
        <taxon>Ascomycota</taxon>
        <taxon>Pezizomycotina</taxon>
        <taxon>Eurotiomycetes</taxon>
        <taxon>Eurotiomycetidae</taxon>
        <taxon>Eurotiales</taxon>
        <taxon>Aspergillaceae</taxon>
        <taxon>Penicillium</taxon>
    </lineage>
</organism>
<feature type="compositionally biased region" description="Basic and acidic residues" evidence="1">
    <location>
        <begin position="548"/>
        <end position="560"/>
    </location>
</feature>
<feature type="compositionally biased region" description="Acidic residues" evidence="1">
    <location>
        <begin position="369"/>
        <end position="411"/>
    </location>
</feature>
<sequence>MVGLRLAAECEYSEDPTLVQTYPMIGLYFPKPETVTLLDVARQIYDEWPELNPGAPPLKIKALVNKARPLIRYSSKKNLSEVFLDQGKAETDHLDQDGVVSVVLDRSSFPDLPQDPSAAPLPNPYLELSNAYASASIQQPTSVNGLQSSLQASTLTQREARKRKRKSEPILARDLSGQNTYGNQAPGQAAPTPSARKKSRKSEPAQPAQTPVRLPPTVADMVWPSQYTPARIEEMRREAAEQIEKGKRRIDRVREELTKPNLDKTIKGILLTIIKDWDLLHPGPGQPRAYKTSRLEARIERSFEKLQSIGAALESSDSESESYASDSSSEADAVSLSAAASQSDPASQSDSGDESDADREVAETIFADFFDDEAQAEEDEDEDEDEENEDEDEDEEDEDEDEDEENVDGFEDAEKGGQEDAESEGFETSESHQQESGNEFEAESDAEDSEDEGKASDNEAEGHESPEGHLPASSDGAEVDSDAESSQSGGPADPQVGASETPEKESQASAATSAPDSAKRSVGLLKGLLTNRQKLEEFKQAQRRKRRLPDVYDVSDHSTSDAEAGDIYADGTSSKIRKIRGRT</sequence>
<evidence type="ECO:0000256" key="1">
    <source>
        <dbReference type="SAM" id="MobiDB-lite"/>
    </source>
</evidence>
<gene>
    <name evidence="2" type="ORF">N7468_002951</name>
</gene>
<dbReference type="Proteomes" id="UP001150941">
    <property type="component" value="Unassembled WGS sequence"/>
</dbReference>
<feature type="region of interest" description="Disordered" evidence="1">
    <location>
        <begin position="156"/>
        <end position="216"/>
    </location>
</feature>
<keyword evidence="3" id="KW-1185">Reference proteome</keyword>
<name>A0A9W9P8B8_9EURO</name>
<accession>A0A9W9P8B8</accession>
<feature type="compositionally biased region" description="Basic and acidic residues" evidence="1">
    <location>
        <begin position="452"/>
        <end position="467"/>
    </location>
</feature>
<proteinExistence type="predicted"/>
<reference evidence="2" key="1">
    <citation type="submission" date="2022-11" db="EMBL/GenBank/DDBJ databases">
        <authorList>
            <person name="Petersen C."/>
        </authorList>
    </citation>
    <scope>NUCLEOTIDE SEQUENCE</scope>
    <source>
        <strain evidence="2">IBT 19713</strain>
    </source>
</reference>
<protein>
    <submittedName>
        <fullName evidence="2">Uncharacterized protein</fullName>
    </submittedName>
</protein>
<evidence type="ECO:0000313" key="3">
    <source>
        <dbReference type="Proteomes" id="UP001150941"/>
    </source>
</evidence>
<feature type="region of interest" description="Disordered" evidence="1">
    <location>
        <begin position="310"/>
        <end position="583"/>
    </location>
</feature>